<dbReference type="CDD" id="cd10017">
    <property type="entry name" value="B3_DNA"/>
    <property type="match status" value="1"/>
</dbReference>
<keyword evidence="9" id="KW-1185">Reference proteome</keyword>
<dbReference type="PANTHER" id="PTHR31391">
    <property type="entry name" value="B3 DOMAIN-CONTAINING PROTEIN OS11G0197600-RELATED"/>
    <property type="match status" value="1"/>
</dbReference>
<dbReference type="Proteomes" id="UP000827721">
    <property type="component" value="Unassembled WGS sequence"/>
</dbReference>
<evidence type="ECO:0000256" key="6">
    <source>
        <dbReference type="SAM" id="MobiDB-lite"/>
    </source>
</evidence>
<evidence type="ECO:0000259" key="7">
    <source>
        <dbReference type="PROSITE" id="PS50863"/>
    </source>
</evidence>
<evidence type="ECO:0000256" key="2">
    <source>
        <dbReference type="ARBA" id="ARBA00023015"/>
    </source>
</evidence>
<dbReference type="SUPFAM" id="SSF101936">
    <property type="entry name" value="DNA-binding pseudobarrel domain"/>
    <property type="match status" value="1"/>
</dbReference>
<keyword evidence="5" id="KW-0539">Nucleus</keyword>
<dbReference type="Gene3D" id="2.40.330.10">
    <property type="entry name" value="DNA-binding pseudobarrel domain"/>
    <property type="match status" value="1"/>
</dbReference>
<feature type="region of interest" description="Disordered" evidence="6">
    <location>
        <begin position="30"/>
        <end position="66"/>
    </location>
</feature>
<feature type="domain" description="TF-B3" evidence="7">
    <location>
        <begin position="124"/>
        <end position="215"/>
    </location>
</feature>
<evidence type="ECO:0000256" key="3">
    <source>
        <dbReference type="ARBA" id="ARBA00023125"/>
    </source>
</evidence>
<evidence type="ECO:0000313" key="8">
    <source>
        <dbReference type="EMBL" id="KAH7566564.1"/>
    </source>
</evidence>
<comment type="subcellular location">
    <subcellularLocation>
        <location evidence="1">Nucleus</location>
    </subcellularLocation>
</comment>
<name>A0ABQ8HQK9_9ROSI</name>
<dbReference type="EMBL" id="JAFEMO010000008">
    <property type="protein sequence ID" value="KAH7566564.1"/>
    <property type="molecule type" value="Genomic_DNA"/>
</dbReference>
<evidence type="ECO:0000256" key="5">
    <source>
        <dbReference type="ARBA" id="ARBA00023242"/>
    </source>
</evidence>
<dbReference type="InterPro" id="IPR003340">
    <property type="entry name" value="B3_DNA-bd"/>
</dbReference>
<feature type="compositionally biased region" description="Basic residues" evidence="6">
    <location>
        <begin position="50"/>
        <end position="59"/>
    </location>
</feature>
<organism evidence="8 9">
    <name type="scientific">Xanthoceras sorbifolium</name>
    <dbReference type="NCBI Taxonomy" id="99658"/>
    <lineage>
        <taxon>Eukaryota</taxon>
        <taxon>Viridiplantae</taxon>
        <taxon>Streptophyta</taxon>
        <taxon>Embryophyta</taxon>
        <taxon>Tracheophyta</taxon>
        <taxon>Spermatophyta</taxon>
        <taxon>Magnoliopsida</taxon>
        <taxon>eudicotyledons</taxon>
        <taxon>Gunneridae</taxon>
        <taxon>Pentapetalae</taxon>
        <taxon>rosids</taxon>
        <taxon>malvids</taxon>
        <taxon>Sapindales</taxon>
        <taxon>Sapindaceae</taxon>
        <taxon>Xanthoceroideae</taxon>
        <taxon>Xanthoceras</taxon>
    </lineage>
</organism>
<keyword evidence="2" id="KW-0805">Transcription regulation</keyword>
<gene>
    <name evidence="8" type="ORF">JRO89_XS08G0190000</name>
</gene>
<reference evidence="8 9" key="1">
    <citation type="submission" date="2021-02" db="EMBL/GenBank/DDBJ databases">
        <title>Plant Genome Project.</title>
        <authorList>
            <person name="Zhang R.-G."/>
        </authorList>
    </citation>
    <scope>NUCLEOTIDE SEQUENCE [LARGE SCALE GENOMIC DNA]</scope>
    <source>
        <tissue evidence="8">Leaves</tissue>
    </source>
</reference>
<sequence>MKKMESLHRYKLRIPQQLIKFNAVPILQSKKQQSDEEVTLAELSTAPASKPKRRRKPKRIYSSDEQVNATNNREKIILKIRKSPESTPKHTAIDGKCAHEEVKSPAMIRAEEVQSNLEPMLPSFAKSMVRSHVASCFWMGLPGQFCKLYLPNKDATVTLEDENGEQYEAKYFADKTGLSAGWRQFSIGHNLLEGDVLVFQLVGTLKFKVYIIKANDFTEVDGALGLLNLDAHTKQKDAGKLVNTFKKIMQKWAYLRKLQRGNVISLSH</sequence>
<dbReference type="PANTHER" id="PTHR31391:SF135">
    <property type="entry name" value="B3 DOMAIN-CONTAINING PROTEIN OS01G0234100-LIKE ISOFORM X1"/>
    <property type="match status" value="1"/>
</dbReference>
<dbReference type="SMART" id="SM01019">
    <property type="entry name" value="B3"/>
    <property type="match status" value="1"/>
</dbReference>
<proteinExistence type="predicted"/>
<dbReference type="PROSITE" id="PS50863">
    <property type="entry name" value="B3"/>
    <property type="match status" value="1"/>
</dbReference>
<keyword evidence="4" id="KW-0804">Transcription</keyword>
<evidence type="ECO:0000313" key="9">
    <source>
        <dbReference type="Proteomes" id="UP000827721"/>
    </source>
</evidence>
<accession>A0ABQ8HQK9</accession>
<comment type="caution">
    <text evidence="8">The sequence shown here is derived from an EMBL/GenBank/DDBJ whole genome shotgun (WGS) entry which is preliminary data.</text>
</comment>
<dbReference type="Pfam" id="PF02362">
    <property type="entry name" value="B3"/>
    <property type="match status" value="1"/>
</dbReference>
<keyword evidence="3" id="KW-0238">DNA-binding</keyword>
<evidence type="ECO:0000256" key="1">
    <source>
        <dbReference type="ARBA" id="ARBA00004123"/>
    </source>
</evidence>
<evidence type="ECO:0000256" key="4">
    <source>
        <dbReference type="ARBA" id="ARBA00023163"/>
    </source>
</evidence>
<dbReference type="InterPro" id="IPR044837">
    <property type="entry name" value="REM16-like"/>
</dbReference>
<protein>
    <recommendedName>
        <fullName evidence="7">TF-B3 domain-containing protein</fullName>
    </recommendedName>
</protein>
<dbReference type="InterPro" id="IPR015300">
    <property type="entry name" value="DNA-bd_pseudobarrel_sf"/>
</dbReference>